<dbReference type="PANTHER" id="PTHR32322">
    <property type="entry name" value="INNER MEMBRANE TRANSPORTER"/>
    <property type="match status" value="1"/>
</dbReference>
<dbReference type="RefSeq" id="WP_013662955.1">
    <property type="nucleotide sequence ID" value="NC_015276.1"/>
</dbReference>
<keyword evidence="5 6" id="KW-0472">Membrane</keyword>
<evidence type="ECO:0000256" key="6">
    <source>
        <dbReference type="SAM" id="Phobius"/>
    </source>
</evidence>
<keyword evidence="4 6" id="KW-1133">Transmembrane helix</keyword>
<dbReference type="eggNOG" id="COG0697">
    <property type="taxonomic scope" value="Bacteria"/>
</dbReference>
<keyword evidence="9" id="KW-1185">Reference proteome</keyword>
<dbReference type="PATRIC" id="fig|717774.3.peg.3959"/>
<feature type="transmembrane region" description="Helical" evidence="6">
    <location>
        <begin position="124"/>
        <end position="144"/>
    </location>
</feature>
<feature type="transmembrane region" description="Helical" evidence="6">
    <location>
        <begin position="151"/>
        <end position="169"/>
    </location>
</feature>
<evidence type="ECO:0000313" key="9">
    <source>
        <dbReference type="Proteomes" id="UP000001062"/>
    </source>
</evidence>
<feature type="transmembrane region" description="Helical" evidence="6">
    <location>
        <begin position="66"/>
        <end position="85"/>
    </location>
</feature>
<dbReference type="GO" id="GO:0005886">
    <property type="term" value="C:plasma membrane"/>
    <property type="evidence" value="ECO:0007669"/>
    <property type="project" value="UniProtKB-SubCell"/>
</dbReference>
<proteinExistence type="predicted"/>
<evidence type="ECO:0000256" key="1">
    <source>
        <dbReference type="ARBA" id="ARBA00004651"/>
    </source>
</evidence>
<feature type="transmembrane region" description="Helical" evidence="6">
    <location>
        <begin position="277"/>
        <end position="294"/>
    </location>
</feature>
<name>F2JXQ5_MARM1</name>
<dbReference type="InterPro" id="IPR000620">
    <property type="entry name" value="EamA_dom"/>
</dbReference>
<dbReference type="InterPro" id="IPR050638">
    <property type="entry name" value="AA-Vitamin_Transporters"/>
</dbReference>
<dbReference type="InterPro" id="IPR037185">
    <property type="entry name" value="EmrE-like"/>
</dbReference>
<gene>
    <name evidence="8" type="ordered locus">Marme_3843</name>
</gene>
<feature type="domain" description="EamA" evidence="7">
    <location>
        <begin position="183"/>
        <end position="318"/>
    </location>
</feature>
<feature type="domain" description="EamA" evidence="7">
    <location>
        <begin position="40"/>
        <end position="168"/>
    </location>
</feature>
<feature type="transmembrane region" description="Helical" evidence="6">
    <location>
        <begin position="300"/>
        <end position="318"/>
    </location>
</feature>
<comment type="subcellular location">
    <subcellularLocation>
        <location evidence="1">Cell membrane</location>
        <topology evidence="1">Multi-pass membrane protein</topology>
    </subcellularLocation>
</comment>
<keyword evidence="3 6" id="KW-0812">Transmembrane</keyword>
<organism evidence="8 9">
    <name type="scientific">Marinomonas mediterranea (strain ATCC 700492 / JCM 21426 / NBRC 103028 / MMB-1)</name>
    <dbReference type="NCBI Taxonomy" id="717774"/>
    <lineage>
        <taxon>Bacteria</taxon>
        <taxon>Pseudomonadati</taxon>
        <taxon>Pseudomonadota</taxon>
        <taxon>Gammaproteobacteria</taxon>
        <taxon>Oceanospirillales</taxon>
        <taxon>Oceanospirillaceae</taxon>
        <taxon>Marinomonas</taxon>
    </lineage>
</organism>
<evidence type="ECO:0000259" key="7">
    <source>
        <dbReference type="Pfam" id="PF00892"/>
    </source>
</evidence>
<dbReference type="PANTHER" id="PTHR32322:SF18">
    <property type="entry name" value="S-ADENOSYLMETHIONINE_S-ADENOSYLHOMOCYSTEINE TRANSPORTER"/>
    <property type="match status" value="1"/>
</dbReference>
<reference evidence="8 9" key="1">
    <citation type="journal article" date="2012" name="Stand. Genomic Sci.">
        <title>Complete genome sequence of the melanogenic marine bacterium Marinomonas mediterranea type strain (MMB-1(T)).</title>
        <authorList>
            <person name="Lucas-Elio P."/>
            <person name="Goodwin L."/>
            <person name="Woyke T."/>
            <person name="Pitluck S."/>
            <person name="Nolan M."/>
            <person name="Kyrpides N.C."/>
            <person name="Detter J.C."/>
            <person name="Copeland A."/>
            <person name="Teshima H."/>
            <person name="Bruce D."/>
            <person name="Detter C."/>
            <person name="Tapia R."/>
            <person name="Han S."/>
            <person name="Land M.L."/>
            <person name="Ivanova N."/>
            <person name="Mikhailova N."/>
            <person name="Johnston A.W."/>
            <person name="Sanchez-Amat A."/>
        </authorList>
    </citation>
    <scope>NUCLEOTIDE SEQUENCE [LARGE SCALE GENOMIC DNA]</scope>
    <source>
        <strain evidence="9">ATCC 700492 / JCM 21426 / NBRC 103028 / MMB-1</strain>
    </source>
</reference>
<feature type="transmembrane region" description="Helical" evidence="6">
    <location>
        <begin position="35"/>
        <end position="54"/>
    </location>
</feature>
<dbReference type="EMBL" id="CP002583">
    <property type="protein sequence ID" value="ADZ93053.1"/>
    <property type="molecule type" value="Genomic_DNA"/>
</dbReference>
<evidence type="ECO:0000256" key="3">
    <source>
        <dbReference type="ARBA" id="ARBA00022692"/>
    </source>
</evidence>
<feature type="transmembrane region" description="Helical" evidence="6">
    <location>
        <begin position="181"/>
        <end position="201"/>
    </location>
</feature>
<feature type="transmembrane region" description="Helical" evidence="6">
    <location>
        <begin position="97"/>
        <end position="118"/>
    </location>
</feature>
<feature type="transmembrane region" description="Helical" evidence="6">
    <location>
        <begin position="213"/>
        <end position="232"/>
    </location>
</feature>
<keyword evidence="2" id="KW-1003">Cell membrane</keyword>
<dbReference type="Proteomes" id="UP000001062">
    <property type="component" value="Chromosome"/>
</dbReference>
<evidence type="ECO:0000256" key="4">
    <source>
        <dbReference type="ARBA" id="ARBA00022989"/>
    </source>
</evidence>
<dbReference type="AlphaFoldDB" id="F2JXQ5"/>
<dbReference type="STRING" id="717774.Marme_3843"/>
<feature type="transmembrane region" description="Helical" evidence="6">
    <location>
        <begin position="244"/>
        <end position="265"/>
    </location>
</feature>
<evidence type="ECO:0000256" key="5">
    <source>
        <dbReference type="ARBA" id="ARBA00023136"/>
    </source>
</evidence>
<evidence type="ECO:0000313" key="8">
    <source>
        <dbReference type="EMBL" id="ADZ93053.1"/>
    </source>
</evidence>
<dbReference type="HOGENOM" id="CLU_033863_14_0_6"/>
<evidence type="ECO:0000256" key="2">
    <source>
        <dbReference type="ARBA" id="ARBA00022475"/>
    </source>
</evidence>
<accession>F2JXQ5</accession>
<dbReference type="KEGG" id="mme:Marme_3843"/>
<dbReference type="Pfam" id="PF00892">
    <property type="entry name" value="EamA"/>
    <property type="match status" value="2"/>
</dbReference>
<dbReference type="SUPFAM" id="SSF103481">
    <property type="entry name" value="Multidrug resistance efflux transporter EmrE"/>
    <property type="match status" value="2"/>
</dbReference>
<sequence>MLARYYLEGIHMMTTAKNDAKTPVDLFDQTLPRTWPIHGLMLVMVLFVASSFPVGKLIAGKLPSDVMMLIRFSMAALLFAPYIFIKHGLHIPTVRSLCRYALLSLPLVTFFWCMFEALKYTTALNTGALFTTVPLMTAVFSTIINKERTRILKSTGLLCGAVGAIWIVFKGDFSALLSLDFNIGDSIFLVGALVFSLYNPLIKRMHDGEPTEVMTFWVILFGAGWLLLLSLPELVYVEWGKVDAMVYGGLLYLAVFTTLLSFFLTQYGIVKLGATKVASYSFLNPLFVLVLTILMGSVSFSLSIAPGILLVIFAMFLIQIE</sequence>
<protein>
    <recommendedName>
        <fullName evidence="7">EamA domain-containing protein</fullName>
    </recommendedName>
</protein>